<dbReference type="Proteomes" id="UP000033551">
    <property type="component" value="Unassembled WGS sequence"/>
</dbReference>
<feature type="non-terminal residue" evidence="1">
    <location>
        <position position="1"/>
    </location>
</feature>
<keyword evidence="2" id="KW-1185">Reference proteome</keyword>
<sequence>LTLPAPVGSAPDPGLKLEKDSAVTVDTFLEEYDPSAREKMKQGFADNGLRQIVARGWTTPDGTRTRVYLLRFHGSGFADTFTGCGIDLNGVKGMEPDSAWEQARTQPAPDPSGISVLRESVPFGDEQTRVGCVQSGDVQALILQNRKGGAGAVPLHQAVILQRQLLS</sequence>
<dbReference type="AlphaFoldDB" id="A0A0F4J0M6"/>
<accession>A0A0F4J0M6</accession>
<evidence type="ECO:0000313" key="2">
    <source>
        <dbReference type="Proteomes" id="UP000033551"/>
    </source>
</evidence>
<dbReference type="STRING" id="68223.GCA_002028425_03878"/>
<dbReference type="EMBL" id="JZWV01000851">
    <property type="protein sequence ID" value="KJY27293.1"/>
    <property type="molecule type" value="Genomic_DNA"/>
</dbReference>
<dbReference type="PATRIC" id="fig|68223.7.peg.1844"/>
<gene>
    <name evidence="1" type="ORF">VR44_27975</name>
</gene>
<protein>
    <submittedName>
        <fullName evidence="1">Uncharacterized protein</fullName>
    </submittedName>
</protein>
<comment type="caution">
    <text evidence="1">The sequence shown here is derived from an EMBL/GenBank/DDBJ whole genome shotgun (WGS) entry which is preliminary data.</text>
</comment>
<organism evidence="1 2">
    <name type="scientific">Streptomyces katrae</name>
    <dbReference type="NCBI Taxonomy" id="68223"/>
    <lineage>
        <taxon>Bacteria</taxon>
        <taxon>Bacillati</taxon>
        <taxon>Actinomycetota</taxon>
        <taxon>Actinomycetes</taxon>
        <taxon>Kitasatosporales</taxon>
        <taxon>Streptomycetaceae</taxon>
        <taxon>Streptomyces</taxon>
    </lineage>
</organism>
<proteinExistence type="predicted"/>
<name>A0A0F4J0M6_9ACTN</name>
<reference evidence="1 2" key="1">
    <citation type="submission" date="2015-02" db="EMBL/GenBank/DDBJ databases">
        <authorList>
            <person name="Ju K.-S."/>
            <person name="Doroghazi J.R."/>
            <person name="Metcalf W."/>
        </authorList>
    </citation>
    <scope>NUCLEOTIDE SEQUENCE [LARGE SCALE GENOMIC DNA]</scope>
    <source>
        <strain evidence="1 2">NRRL ISP-5550</strain>
    </source>
</reference>
<evidence type="ECO:0000313" key="1">
    <source>
        <dbReference type="EMBL" id="KJY27293.1"/>
    </source>
</evidence>